<keyword evidence="1" id="KW-1133">Transmembrane helix</keyword>
<evidence type="ECO:0000256" key="1">
    <source>
        <dbReference type="SAM" id="Phobius"/>
    </source>
</evidence>
<evidence type="ECO:0000313" key="2">
    <source>
        <dbReference type="EMBL" id="RLN07775.1"/>
    </source>
</evidence>
<comment type="caution">
    <text evidence="2">The sequence shown here is derived from an EMBL/GenBank/DDBJ whole genome shotgun (WGS) entry which is preliminary data.</text>
</comment>
<keyword evidence="1" id="KW-0812">Transmembrane</keyword>
<keyword evidence="3" id="KW-1185">Reference proteome</keyword>
<protein>
    <submittedName>
        <fullName evidence="2">Uncharacterized protein</fullName>
    </submittedName>
</protein>
<keyword evidence="1" id="KW-0472">Membrane</keyword>
<accession>A0A3L6RQ70</accession>
<dbReference type="AlphaFoldDB" id="A0A3L6RQ70"/>
<name>A0A3L6RQ70_PANMI</name>
<gene>
    <name evidence="2" type="ORF">C2845_PM11G09070</name>
</gene>
<dbReference type="Proteomes" id="UP000275267">
    <property type="component" value="Unassembled WGS sequence"/>
</dbReference>
<feature type="transmembrane region" description="Helical" evidence="1">
    <location>
        <begin position="54"/>
        <end position="72"/>
    </location>
</feature>
<dbReference type="EMBL" id="PQIB02000007">
    <property type="protein sequence ID" value="RLN07775.1"/>
    <property type="molecule type" value="Genomic_DNA"/>
</dbReference>
<evidence type="ECO:0000313" key="3">
    <source>
        <dbReference type="Proteomes" id="UP000275267"/>
    </source>
</evidence>
<reference evidence="3" key="1">
    <citation type="journal article" date="2019" name="Nat. Commun.">
        <title>The genome of broomcorn millet.</title>
        <authorList>
            <person name="Zou C."/>
            <person name="Miki D."/>
            <person name="Li D."/>
            <person name="Tang Q."/>
            <person name="Xiao L."/>
            <person name="Rajput S."/>
            <person name="Deng P."/>
            <person name="Jia W."/>
            <person name="Huang R."/>
            <person name="Zhang M."/>
            <person name="Sun Y."/>
            <person name="Hu J."/>
            <person name="Fu X."/>
            <person name="Schnable P.S."/>
            <person name="Li F."/>
            <person name="Zhang H."/>
            <person name="Feng B."/>
            <person name="Zhu X."/>
            <person name="Liu R."/>
            <person name="Schnable J.C."/>
            <person name="Zhu J.-K."/>
            <person name="Zhang H."/>
        </authorList>
    </citation>
    <scope>NUCLEOTIDE SEQUENCE [LARGE SCALE GENOMIC DNA]</scope>
</reference>
<feature type="transmembrane region" description="Helical" evidence="1">
    <location>
        <begin position="28"/>
        <end position="48"/>
    </location>
</feature>
<proteinExistence type="predicted"/>
<organism evidence="2 3">
    <name type="scientific">Panicum miliaceum</name>
    <name type="common">Proso millet</name>
    <name type="synonym">Broomcorn millet</name>
    <dbReference type="NCBI Taxonomy" id="4540"/>
    <lineage>
        <taxon>Eukaryota</taxon>
        <taxon>Viridiplantae</taxon>
        <taxon>Streptophyta</taxon>
        <taxon>Embryophyta</taxon>
        <taxon>Tracheophyta</taxon>
        <taxon>Spermatophyta</taxon>
        <taxon>Magnoliopsida</taxon>
        <taxon>Liliopsida</taxon>
        <taxon>Poales</taxon>
        <taxon>Poaceae</taxon>
        <taxon>PACMAD clade</taxon>
        <taxon>Panicoideae</taxon>
        <taxon>Panicodae</taxon>
        <taxon>Paniceae</taxon>
        <taxon>Panicinae</taxon>
        <taxon>Panicum</taxon>
        <taxon>Panicum sect. Panicum</taxon>
    </lineage>
</organism>
<dbReference type="OrthoDB" id="681177at2759"/>
<sequence length="107" mass="11547">MAPRSRFLDLERHDVLFFYGAYHISDDAGAAAFALVFWPVFLVAALLLHLIAPFPHAAAVCAGIYVVAYCFLLDRAARASSAGPAAAPSRPTDQCMTKARYTIGQDS</sequence>